<dbReference type="AlphaFoldDB" id="A0A174UBV0"/>
<accession>A0A174UBV0</accession>
<proteinExistence type="predicted"/>
<evidence type="ECO:0000313" key="2">
    <source>
        <dbReference type="Proteomes" id="UP000095512"/>
    </source>
</evidence>
<name>A0A174UBV0_9FIRM</name>
<dbReference type="RefSeq" id="WP_057573092.1">
    <property type="nucleotide sequence ID" value="NZ_CATYWZ010000158.1"/>
</dbReference>
<gene>
    <name evidence="1" type="ORF">ERS852480_05080</name>
</gene>
<dbReference type="Proteomes" id="UP000095512">
    <property type="component" value="Unassembled WGS sequence"/>
</dbReference>
<reference evidence="1 2" key="1">
    <citation type="submission" date="2015-09" db="EMBL/GenBank/DDBJ databases">
        <authorList>
            <consortium name="Pathogen Informatics"/>
        </authorList>
    </citation>
    <scope>NUCLEOTIDE SEQUENCE [LARGE SCALE GENOMIC DNA]</scope>
    <source>
        <strain evidence="1 2">2789STDY5834865</strain>
    </source>
</reference>
<dbReference type="EMBL" id="CZAB01000105">
    <property type="protein sequence ID" value="CUQ18201.1"/>
    <property type="molecule type" value="Genomic_DNA"/>
</dbReference>
<sequence length="147" mass="16324">MSAQERLRNIDVLSYELETDEMITAQLVKTYLSGLPEENALEIMRGVMKGSVIHLAAEEAEDEGQQDTEESRLVEGKQLAALIDTAVASIHRCLEEHMFSANTEEAKEARAMAIRAVGSISGKLTVENISPELLIFLTDCYRALRNQ</sequence>
<organism evidence="1 2">
    <name type="scientific">Enterocloster clostridioformis</name>
    <dbReference type="NCBI Taxonomy" id="1531"/>
    <lineage>
        <taxon>Bacteria</taxon>
        <taxon>Bacillati</taxon>
        <taxon>Bacillota</taxon>
        <taxon>Clostridia</taxon>
        <taxon>Lachnospirales</taxon>
        <taxon>Lachnospiraceae</taxon>
        <taxon>Enterocloster</taxon>
    </lineage>
</organism>
<protein>
    <submittedName>
        <fullName evidence="1">Uncharacterized protein</fullName>
    </submittedName>
</protein>
<evidence type="ECO:0000313" key="1">
    <source>
        <dbReference type="EMBL" id="CUQ18201.1"/>
    </source>
</evidence>